<accession>A0A9Q0LL80</accession>
<dbReference type="Proteomes" id="UP001149090">
    <property type="component" value="Unassembled WGS sequence"/>
</dbReference>
<protein>
    <submittedName>
        <fullName evidence="2">Uncharacterized protein</fullName>
    </submittedName>
</protein>
<organism evidence="2 3">
    <name type="scientific">Anaeramoeba ignava</name>
    <name type="common">Anaerobic marine amoeba</name>
    <dbReference type="NCBI Taxonomy" id="1746090"/>
    <lineage>
        <taxon>Eukaryota</taxon>
        <taxon>Metamonada</taxon>
        <taxon>Anaeramoebidae</taxon>
        <taxon>Anaeramoeba</taxon>
    </lineage>
</organism>
<proteinExistence type="predicted"/>
<feature type="coiled-coil region" evidence="1">
    <location>
        <begin position="282"/>
        <end position="336"/>
    </location>
</feature>
<evidence type="ECO:0000256" key="1">
    <source>
        <dbReference type="SAM" id="Coils"/>
    </source>
</evidence>
<evidence type="ECO:0000313" key="3">
    <source>
        <dbReference type="Proteomes" id="UP001149090"/>
    </source>
</evidence>
<reference evidence="2" key="1">
    <citation type="submission" date="2022-10" db="EMBL/GenBank/DDBJ databases">
        <title>Novel sulphate-reducing endosymbionts in the free-living metamonad Anaeramoeba.</title>
        <authorList>
            <person name="Jerlstrom-Hultqvist J."/>
            <person name="Cepicka I."/>
            <person name="Gallot-Lavallee L."/>
            <person name="Salas-Leiva D."/>
            <person name="Curtis B.A."/>
            <person name="Zahonova K."/>
            <person name="Pipaliya S."/>
            <person name="Dacks J."/>
            <person name="Roger A.J."/>
        </authorList>
    </citation>
    <scope>NUCLEOTIDE SEQUENCE</scope>
    <source>
        <strain evidence="2">BMAN</strain>
    </source>
</reference>
<dbReference type="EMBL" id="JAPDFW010000064">
    <property type="protein sequence ID" value="KAJ5075531.1"/>
    <property type="molecule type" value="Genomic_DNA"/>
</dbReference>
<keyword evidence="3" id="KW-1185">Reference proteome</keyword>
<sequence>MGNSPNAIQIPKNKVNGYLKRIKTTKEAVAVLSPLKDILHFNEPFLILFKGSKRQAKKMKIMSQIPRTQSHLEVDNSAAFVEKQISLAIADSSGRVSFDLRMKTLSGELFWAHVSLLLVNLGGKPAGQTMFQRTEGPLKEDINEISNQQWIPETNDSSENMTSETTQVTTNVDSDVVVISHYFSDSQPQSFSTGSLPKELHSPKPRFARSKTEPLFVINEEVNQKIDSTKSLVRSNENMELEHLVVPKLNLIEEIFVSVMSRLDSEINETQQTINFNRLQFKKKYSNLEENLQRRLEGMKIEQEAKIKISSENQEIKNVCKNIQQMVQEMQKISDKISEKISVK</sequence>
<name>A0A9Q0LL80_ANAIG</name>
<dbReference type="AlphaFoldDB" id="A0A9Q0LL80"/>
<keyword evidence="1" id="KW-0175">Coiled coil</keyword>
<evidence type="ECO:0000313" key="2">
    <source>
        <dbReference type="EMBL" id="KAJ5075531.1"/>
    </source>
</evidence>
<gene>
    <name evidence="2" type="ORF">M0811_07101</name>
</gene>
<comment type="caution">
    <text evidence="2">The sequence shown here is derived from an EMBL/GenBank/DDBJ whole genome shotgun (WGS) entry which is preliminary data.</text>
</comment>